<keyword evidence="4" id="KW-0274">FAD</keyword>
<organism evidence="7 8">
    <name type="scientific">Apiospora phragmitis</name>
    <dbReference type="NCBI Taxonomy" id="2905665"/>
    <lineage>
        <taxon>Eukaryota</taxon>
        <taxon>Fungi</taxon>
        <taxon>Dikarya</taxon>
        <taxon>Ascomycota</taxon>
        <taxon>Pezizomycotina</taxon>
        <taxon>Sordariomycetes</taxon>
        <taxon>Xylariomycetidae</taxon>
        <taxon>Amphisphaeriales</taxon>
        <taxon>Apiosporaceae</taxon>
        <taxon>Apiospora</taxon>
    </lineage>
</organism>
<evidence type="ECO:0000313" key="8">
    <source>
        <dbReference type="Proteomes" id="UP001480595"/>
    </source>
</evidence>
<protein>
    <recommendedName>
        <fullName evidence="6">Glucose-methanol-choline oxidoreductase C-terminal domain-containing protein</fullName>
    </recommendedName>
</protein>
<dbReference type="RefSeq" id="XP_066719072.1">
    <property type="nucleotide sequence ID" value="XM_066854794.1"/>
</dbReference>
<name>A0ABR1W1W8_9PEZI</name>
<accession>A0ABR1W1W8</accession>
<evidence type="ECO:0000256" key="5">
    <source>
        <dbReference type="ARBA" id="ARBA00023002"/>
    </source>
</evidence>
<dbReference type="InterPro" id="IPR012132">
    <property type="entry name" value="GMC_OxRdtase"/>
</dbReference>
<evidence type="ECO:0000256" key="4">
    <source>
        <dbReference type="ARBA" id="ARBA00022827"/>
    </source>
</evidence>
<dbReference type="Pfam" id="PF05199">
    <property type="entry name" value="GMC_oxred_C"/>
    <property type="match status" value="1"/>
</dbReference>
<dbReference type="Proteomes" id="UP001480595">
    <property type="component" value="Unassembled WGS sequence"/>
</dbReference>
<comment type="cofactor">
    <cofactor evidence="1">
        <name>FAD</name>
        <dbReference type="ChEBI" id="CHEBI:57692"/>
    </cofactor>
</comment>
<reference evidence="7 8" key="1">
    <citation type="submission" date="2023-01" db="EMBL/GenBank/DDBJ databases">
        <title>Analysis of 21 Apiospora genomes using comparative genomics revels a genus with tremendous synthesis potential of carbohydrate active enzymes and secondary metabolites.</title>
        <authorList>
            <person name="Sorensen T."/>
        </authorList>
    </citation>
    <scope>NUCLEOTIDE SEQUENCE [LARGE SCALE GENOMIC DNA]</scope>
    <source>
        <strain evidence="7 8">CBS 135458</strain>
    </source>
</reference>
<dbReference type="Gene3D" id="4.10.450.10">
    <property type="entry name" value="Glucose Oxidase, domain 2"/>
    <property type="match status" value="1"/>
</dbReference>
<dbReference type="Gene3D" id="3.50.50.60">
    <property type="entry name" value="FAD/NAD(P)-binding domain"/>
    <property type="match status" value="2"/>
</dbReference>
<gene>
    <name evidence="7" type="ORF">PG994_003385</name>
</gene>
<evidence type="ECO:0000313" key="7">
    <source>
        <dbReference type="EMBL" id="KAK8076113.1"/>
    </source>
</evidence>
<evidence type="ECO:0000256" key="1">
    <source>
        <dbReference type="ARBA" id="ARBA00001974"/>
    </source>
</evidence>
<dbReference type="InterPro" id="IPR036188">
    <property type="entry name" value="FAD/NAD-bd_sf"/>
</dbReference>
<dbReference type="PANTHER" id="PTHR11552">
    <property type="entry name" value="GLUCOSE-METHANOL-CHOLINE GMC OXIDOREDUCTASE"/>
    <property type="match status" value="1"/>
</dbReference>
<comment type="similarity">
    <text evidence="2">Belongs to the GMC oxidoreductase family.</text>
</comment>
<dbReference type="InterPro" id="IPR027424">
    <property type="entry name" value="Glucose_Oxidase_domain_2"/>
</dbReference>
<dbReference type="InterPro" id="IPR007867">
    <property type="entry name" value="GMC_OxRtase_C"/>
</dbReference>
<sequence length="303" mass="32369">DGHAYPPLGVARYILLGAYTAVHSNCSQSRTVVRPGGLQHLIPILAEGASVAVVEARWVLRLRELEPVYRSALGVDRSCVRRHFDGVVYASAIDGLSLVVEGLGEADLSPSSKGFGSNGELIGRGAWVPSTINPENPHRSSVESSFLRNAIPRGGKLAVYAHTRAKRNLFDRSSRLPRAVGVEVEIPGFSYTLNAAKEVIISAGTFSLTAASHGIRRTNRFWITFATALLRSGIQQGLVQSGRSADDGAVFDSKGGYIASEGLRICDASMLSFTISAHPQESMYAMAKKIADNLKTASGFVAV</sequence>
<evidence type="ECO:0000259" key="6">
    <source>
        <dbReference type="Pfam" id="PF05199"/>
    </source>
</evidence>
<feature type="non-terminal residue" evidence="7">
    <location>
        <position position="1"/>
    </location>
</feature>
<dbReference type="SUPFAM" id="SSF51905">
    <property type="entry name" value="FAD/NAD(P)-binding domain"/>
    <property type="match status" value="1"/>
</dbReference>
<dbReference type="GeneID" id="92087857"/>
<proteinExistence type="inferred from homology"/>
<dbReference type="PANTHER" id="PTHR11552:SF138">
    <property type="entry name" value="DEHYDROGENASE PKFF-RELATED"/>
    <property type="match status" value="1"/>
</dbReference>
<evidence type="ECO:0000256" key="3">
    <source>
        <dbReference type="ARBA" id="ARBA00022630"/>
    </source>
</evidence>
<dbReference type="EMBL" id="JAQQWL010000004">
    <property type="protein sequence ID" value="KAK8076113.1"/>
    <property type="molecule type" value="Genomic_DNA"/>
</dbReference>
<keyword evidence="3" id="KW-0285">Flavoprotein</keyword>
<evidence type="ECO:0000256" key="2">
    <source>
        <dbReference type="ARBA" id="ARBA00010790"/>
    </source>
</evidence>
<keyword evidence="5" id="KW-0560">Oxidoreductase</keyword>
<comment type="caution">
    <text evidence="7">The sequence shown here is derived from an EMBL/GenBank/DDBJ whole genome shotgun (WGS) entry which is preliminary data.</text>
</comment>
<feature type="domain" description="Glucose-methanol-choline oxidoreductase C-terminal" evidence="6">
    <location>
        <begin position="235"/>
        <end position="287"/>
    </location>
</feature>
<keyword evidence="8" id="KW-1185">Reference proteome</keyword>